<dbReference type="PANTHER" id="PTHR36304">
    <property type="entry name" value="DOMAIN GTPASE-ACTIVATING PROTEIN, PUTATIVE-RELATED-RELATED"/>
    <property type="match status" value="1"/>
</dbReference>
<dbReference type="Proteomes" id="UP000630660">
    <property type="component" value="Unassembled WGS sequence"/>
</dbReference>
<comment type="caution">
    <text evidence="2">The sequence shown here is derived from an EMBL/GenBank/DDBJ whole genome shotgun (WGS) entry which is preliminary data.</text>
</comment>
<dbReference type="AlphaFoldDB" id="A0A9D5QCY6"/>
<sequence>MLEGKIERQGFLDIIQLLAMSQKTGRLEISGDIDGSLFFKQGELLDCHTGKLVGDEAFIELFILVSGSFKFFDEGVTLNKRITKSLTDLLSEASQRATEWDKVHSEVPCEDAALVLIPVDPEAENSYQVGAMDWAIVSQVNGRRSFPDIARLLGQSKTKVGITIANLKKKGLIATEDEESAQLRSVFRKTAELLRHLIYSRVKQKRNRERIYTEFNKWNFSKGWDIRILGDGEVVENETPYDLPLKEKSDAYKQSLEQMYEAARSGLNQTELQDHLSDLFERLSKEERKLVKKHSLSKLLSSSRKVDEAGEIWDSGSEGILPR</sequence>
<reference evidence="2" key="1">
    <citation type="submission" date="2019-11" db="EMBL/GenBank/DDBJ databases">
        <title>Microbial mats filling the niche in hypersaline microbial mats.</title>
        <authorList>
            <person name="Wong H.L."/>
            <person name="Macleod F.I."/>
            <person name="White R.A. III"/>
            <person name="Burns B.P."/>
        </authorList>
    </citation>
    <scope>NUCLEOTIDE SEQUENCE</scope>
    <source>
        <strain evidence="2">Bin_327</strain>
    </source>
</reference>
<evidence type="ECO:0000313" key="2">
    <source>
        <dbReference type="EMBL" id="MBD3364542.1"/>
    </source>
</evidence>
<evidence type="ECO:0000259" key="1">
    <source>
        <dbReference type="Pfam" id="PF14332"/>
    </source>
</evidence>
<organism evidence="2 3">
    <name type="scientific">candidate division WOR-3 bacterium</name>
    <dbReference type="NCBI Taxonomy" id="2052148"/>
    <lineage>
        <taxon>Bacteria</taxon>
        <taxon>Bacteria division WOR-3</taxon>
    </lineage>
</organism>
<evidence type="ECO:0000313" key="3">
    <source>
        <dbReference type="Proteomes" id="UP000630660"/>
    </source>
</evidence>
<dbReference type="PANTHER" id="PTHR36304:SF4">
    <property type="entry name" value="DUF4388 DOMAIN-CONTAINING PROTEIN"/>
    <property type="match status" value="1"/>
</dbReference>
<feature type="domain" description="PatA-like N-terminal" evidence="1">
    <location>
        <begin position="3"/>
        <end position="100"/>
    </location>
</feature>
<dbReference type="EMBL" id="WJKJ01000160">
    <property type="protein sequence ID" value="MBD3364542.1"/>
    <property type="molecule type" value="Genomic_DNA"/>
</dbReference>
<accession>A0A9D5QCY6</accession>
<protein>
    <submittedName>
        <fullName evidence="2">DUF4388 domain-containing protein</fullName>
    </submittedName>
</protein>
<dbReference type="Pfam" id="PF14332">
    <property type="entry name" value="DUF4388"/>
    <property type="match status" value="1"/>
</dbReference>
<name>A0A9D5QCY6_UNCW3</name>
<proteinExistence type="predicted"/>
<dbReference type="InterPro" id="IPR025497">
    <property type="entry name" value="PatA-like_N"/>
</dbReference>
<gene>
    <name evidence="2" type="ORF">GF359_04945</name>
</gene>